<dbReference type="InterPro" id="IPR008995">
    <property type="entry name" value="Mo/tungstate-bd_C_term_dom"/>
</dbReference>
<dbReference type="SUPFAM" id="SSF50331">
    <property type="entry name" value="MOP-like"/>
    <property type="match status" value="1"/>
</dbReference>
<dbReference type="SUPFAM" id="SSF52540">
    <property type="entry name" value="P-loop containing nucleoside triphosphate hydrolases"/>
    <property type="match status" value="1"/>
</dbReference>
<accession>A0A498C952</accession>
<evidence type="ECO:0000256" key="2">
    <source>
        <dbReference type="ARBA" id="ARBA00022475"/>
    </source>
</evidence>
<evidence type="ECO:0000256" key="4">
    <source>
        <dbReference type="ARBA" id="ARBA00022741"/>
    </source>
</evidence>
<dbReference type="GO" id="GO:0005524">
    <property type="term" value="F:ATP binding"/>
    <property type="evidence" value="ECO:0007669"/>
    <property type="project" value="UniProtKB-KW"/>
</dbReference>
<evidence type="ECO:0000256" key="3">
    <source>
        <dbReference type="ARBA" id="ARBA00022496"/>
    </source>
</evidence>
<keyword evidence="2" id="KW-1003">Cell membrane</keyword>
<dbReference type="InterPro" id="IPR003439">
    <property type="entry name" value="ABC_transporter-like_ATP-bd"/>
</dbReference>
<dbReference type="EMBL" id="RCDA01000001">
    <property type="protein sequence ID" value="RLK50776.1"/>
    <property type="molecule type" value="Genomic_DNA"/>
</dbReference>
<keyword evidence="6" id="KW-0408">Iron</keyword>
<evidence type="ECO:0000256" key="7">
    <source>
        <dbReference type="ARBA" id="ARBA00023065"/>
    </source>
</evidence>
<organism evidence="10 11">
    <name type="scientific">Alkalispirillum mobile</name>
    <dbReference type="NCBI Taxonomy" id="85925"/>
    <lineage>
        <taxon>Bacteria</taxon>
        <taxon>Pseudomonadati</taxon>
        <taxon>Pseudomonadota</taxon>
        <taxon>Gammaproteobacteria</taxon>
        <taxon>Chromatiales</taxon>
        <taxon>Ectothiorhodospiraceae</taxon>
        <taxon>Alkalispirillum</taxon>
    </lineage>
</organism>
<comment type="caution">
    <text evidence="10">The sequence shown here is derived from an EMBL/GenBank/DDBJ whole genome shotgun (WGS) entry which is preliminary data.</text>
</comment>
<feature type="domain" description="ABC transporter" evidence="9">
    <location>
        <begin position="1"/>
        <end position="236"/>
    </location>
</feature>
<dbReference type="CDD" id="cd03259">
    <property type="entry name" value="ABC_Carb_Solutes_like"/>
    <property type="match status" value="1"/>
</dbReference>
<evidence type="ECO:0000256" key="8">
    <source>
        <dbReference type="ARBA" id="ARBA00023136"/>
    </source>
</evidence>
<dbReference type="OrthoDB" id="9802264at2"/>
<dbReference type="InterPro" id="IPR017871">
    <property type="entry name" value="ABC_transporter-like_CS"/>
</dbReference>
<dbReference type="AlphaFoldDB" id="A0A498C952"/>
<keyword evidence="11" id="KW-1185">Reference proteome</keyword>
<dbReference type="GO" id="GO:0015408">
    <property type="term" value="F:ABC-type ferric iron transporter activity"/>
    <property type="evidence" value="ECO:0007669"/>
    <property type="project" value="InterPro"/>
</dbReference>
<protein>
    <submittedName>
        <fullName evidence="10">Molybdate transport system ATP-binding protein</fullName>
    </submittedName>
</protein>
<proteinExistence type="predicted"/>
<dbReference type="GO" id="GO:0016887">
    <property type="term" value="F:ATP hydrolysis activity"/>
    <property type="evidence" value="ECO:0007669"/>
    <property type="project" value="InterPro"/>
</dbReference>
<dbReference type="PROSITE" id="PS00211">
    <property type="entry name" value="ABC_TRANSPORTER_1"/>
    <property type="match status" value="1"/>
</dbReference>
<dbReference type="InterPro" id="IPR003593">
    <property type="entry name" value="AAA+_ATPase"/>
</dbReference>
<dbReference type="Pfam" id="PF08402">
    <property type="entry name" value="TOBE_2"/>
    <property type="match status" value="1"/>
</dbReference>
<name>A0A498C952_9GAMM</name>
<keyword evidence="3" id="KW-0410">Iron transport</keyword>
<sequence>MSEQGLAVTLGQRTPIPLDAALDCAPGELLALVGPSGSGKTTLLRSIAGLYRPTAGHIRCNQHTWFDAARGFSLPPQRRRVGVVFQDYALFPHLTALQNLVAAMGHRPRAERKQRAAALLAQVHLEGLEARFPAELSGGQRQRVALARALARDPEVLLMDEPFSAVDQVTRRKLQRELALLRSDLSIPLVLVTHDLDEAVRLADRITVLHRGATLQTAPPDELILHPASTDVARLVGHQNLFRGRVLASNAASGRLWLEWQGQTLETGYNPAFPPGSDVSWLAPASHVLLHRRGRPSLGERENPVDGVVRELVVLGEQTSVTLALSGGEPLNFTVGTHAARRNGLAPGVDARVSLLADGIHLMAPEPDAQPPMR</sequence>
<evidence type="ECO:0000259" key="9">
    <source>
        <dbReference type="PROSITE" id="PS50893"/>
    </source>
</evidence>
<dbReference type="Proteomes" id="UP000275461">
    <property type="component" value="Unassembled WGS sequence"/>
</dbReference>
<evidence type="ECO:0000256" key="6">
    <source>
        <dbReference type="ARBA" id="ARBA00023004"/>
    </source>
</evidence>
<keyword evidence="7" id="KW-0406">Ion transport</keyword>
<evidence type="ECO:0000256" key="5">
    <source>
        <dbReference type="ARBA" id="ARBA00022840"/>
    </source>
</evidence>
<dbReference type="InterPro" id="IPR015853">
    <property type="entry name" value="ABC_transpr_FbpC"/>
</dbReference>
<dbReference type="PROSITE" id="PS50893">
    <property type="entry name" value="ABC_TRANSPORTER_2"/>
    <property type="match status" value="1"/>
</dbReference>
<dbReference type="InterPro" id="IPR027417">
    <property type="entry name" value="P-loop_NTPase"/>
</dbReference>
<reference evidence="10 11" key="1">
    <citation type="submission" date="2018-10" db="EMBL/GenBank/DDBJ databases">
        <title>Genomic Encyclopedia of Type Strains, Phase IV (KMG-IV): sequencing the most valuable type-strain genomes for metagenomic binning, comparative biology and taxonomic classification.</title>
        <authorList>
            <person name="Goeker M."/>
        </authorList>
    </citation>
    <scope>NUCLEOTIDE SEQUENCE [LARGE SCALE GENOMIC DNA]</scope>
    <source>
        <strain evidence="10 11">DSM 12769</strain>
    </source>
</reference>
<keyword evidence="1" id="KW-0813">Transport</keyword>
<dbReference type="PANTHER" id="PTHR42781:SF4">
    <property type="entry name" value="SPERMIDINE_PUTRESCINE IMPORT ATP-BINDING PROTEIN POTA"/>
    <property type="match status" value="1"/>
</dbReference>
<dbReference type="InterPro" id="IPR050093">
    <property type="entry name" value="ABC_SmlMolc_Importer"/>
</dbReference>
<gene>
    <name evidence="10" type="ORF">DFR31_0683</name>
</gene>
<keyword evidence="5 10" id="KW-0067">ATP-binding</keyword>
<keyword evidence="4" id="KW-0547">Nucleotide-binding</keyword>
<dbReference type="Gene3D" id="3.40.50.300">
    <property type="entry name" value="P-loop containing nucleotide triphosphate hydrolases"/>
    <property type="match status" value="1"/>
</dbReference>
<dbReference type="PANTHER" id="PTHR42781">
    <property type="entry name" value="SPERMIDINE/PUTRESCINE IMPORT ATP-BINDING PROTEIN POTA"/>
    <property type="match status" value="1"/>
</dbReference>
<dbReference type="GO" id="GO:0043190">
    <property type="term" value="C:ATP-binding cassette (ABC) transporter complex"/>
    <property type="evidence" value="ECO:0007669"/>
    <property type="project" value="InterPro"/>
</dbReference>
<keyword evidence="8" id="KW-0472">Membrane</keyword>
<dbReference type="InterPro" id="IPR013611">
    <property type="entry name" value="Transp-assoc_OB_typ2"/>
</dbReference>
<dbReference type="SMART" id="SM00382">
    <property type="entry name" value="AAA"/>
    <property type="match status" value="1"/>
</dbReference>
<dbReference type="RefSeq" id="WP_121441236.1">
    <property type="nucleotide sequence ID" value="NZ_RCDA01000001.1"/>
</dbReference>
<evidence type="ECO:0000256" key="1">
    <source>
        <dbReference type="ARBA" id="ARBA00022448"/>
    </source>
</evidence>
<dbReference type="Pfam" id="PF00005">
    <property type="entry name" value="ABC_tran"/>
    <property type="match status" value="1"/>
</dbReference>
<evidence type="ECO:0000313" key="10">
    <source>
        <dbReference type="EMBL" id="RLK50776.1"/>
    </source>
</evidence>
<evidence type="ECO:0000313" key="11">
    <source>
        <dbReference type="Proteomes" id="UP000275461"/>
    </source>
</evidence>